<comment type="subcellular location">
    <subcellularLocation>
        <location evidence="2">Cytoplasm</location>
    </subcellularLocation>
    <subcellularLocation>
        <location evidence="1">Membrane</location>
        <topology evidence="1">Peripheral membrane protein</topology>
    </subcellularLocation>
</comment>
<dbReference type="InterPro" id="IPR036457">
    <property type="entry name" value="PPM-type-like_dom_sf"/>
</dbReference>
<dbReference type="CDD" id="cd00143">
    <property type="entry name" value="PP2Cc"/>
    <property type="match status" value="1"/>
</dbReference>
<evidence type="ECO:0000256" key="6">
    <source>
        <dbReference type="ARBA" id="ARBA00022691"/>
    </source>
</evidence>
<proteinExistence type="inferred from homology"/>
<keyword evidence="9 11" id="KW-0904">Protein phosphatase</keyword>
<evidence type="ECO:0000256" key="8">
    <source>
        <dbReference type="ARBA" id="ARBA00022801"/>
    </source>
</evidence>
<dbReference type="OrthoDB" id="269872at2759"/>
<dbReference type="PROSITE" id="PS51746">
    <property type="entry name" value="PPM_2"/>
    <property type="match status" value="1"/>
</dbReference>
<organism evidence="14">
    <name type="scientific">Cladocopium goreaui</name>
    <dbReference type="NCBI Taxonomy" id="2562237"/>
    <lineage>
        <taxon>Eukaryota</taxon>
        <taxon>Sar</taxon>
        <taxon>Alveolata</taxon>
        <taxon>Dinophyceae</taxon>
        <taxon>Suessiales</taxon>
        <taxon>Symbiodiniaceae</taxon>
        <taxon>Cladocopium</taxon>
    </lineage>
</organism>
<dbReference type="InterPro" id="IPR019614">
    <property type="entry name" value="SAM-dep_methyl-trfase"/>
</dbReference>
<dbReference type="GO" id="GO:0016020">
    <property type="term" value="C:membrane"/>
    <property type="evidence" value="ECO:0007669"/>
    <property type="project" value="UniProtKB-SubCell"/>
</dbReference>
<evidence type="ECO:0000256" key="12">
    <source>
        <dbReference type="SAM" id="MobiDB-lite"/>
    </source>
</evidence>
<dbReference type="CDD" id="cd11572">
    <property type="entry name" value="RlmI_M_like"/>
    <property type="match status" value="1"/>
</dbReference>
<dbReference type="AlphaFoldDB" id="A0A9P1BG78"/>
<evidence type="ECO:0000313" key="16">
    <source>
        <dbReference type="Proteomes" id="UP001152797"/>
    </source>
</evidence>
<evidence type="ECO:0000256" key="3">
    <source>
        <dbReference type="ARBA" id="ARBA00022490"/>
    </source>
</evidence>
<dbReference type="GO" id="GO:0003723">
    <property type="term" value="F:RNA binding"/>
    <property type="evidence" value="ECO:0007669"/>
    <property type="project" value="InterPro"/>
</dbReference>
<dbReference type="Proteomes" id="UP001152797">
    <property type="component" value="Unassembled WGS sequence"/>
</dbReference>
<dbReference type="PANTHER" id="PTHR42873:SF1">
    <property type="entry name" value="S-ADENOSYLMETHIONINE-DEPENDENT METHYLTRANSFERASE DOMAIN-CONTAINING PROTEIN"/>
    <property type="match status" value="1"/>
</dbReference>
<evidence type="ECO:0000313" key="14">
    <source>
        <dbReference type="EMBL" id="CAI3972842.1"/>
    </source>
</evidence>
<reference evidence="15 16" key="2">
    <citation type="submission" date="2024-05" db="EMBL/GenBank/DDBJ databases">
        <authorList>
            <person name="Chen Y."/>
            <person name="Shah S."/>
            <person name="Dougan E. K."/>
            <person name="Thang M."/>
            <person name="Chan C."/>
        </authorList>
    </citation>
    <scope>NUCLEOTIDE SEQUENCE [LARGE SCALE GENOMIC DNA]</scope>
</reference>
<dbReference type="PROSITE" id="PS01032">
    <property type="entry name" value="PPM_1"/>
    <property type="match status" value="1"/>
</dbReference>
<dbReference type="Pfam" id="PF17785">
    <property type="entry name" value="PUA_3"/>
    <property type="match status" value="1"/>
</dbReference>
<feature type="compositionally biased region" description="Basic and acidic residues" evidence="12">
    <location>
        <begin position="178"/>
        <end position="193"/>
    </location>
</feature>
<keyword evidence="8 11" id="KW-0378">Hydrolase</keyword>
<evidence type="ECO:0000256" key="9">
    <source>
        <dbReference type="ARBA" id="ARBA00022912"/>
    </source>
</evidence>
<dbReference type="GO" id="GO:0004721">
    <property type="term" value="F:phosphoprotein phosphatase activity"/>
    <property type="evidence" value="ECO:0007669"/>
    <property type="project" value="UniProtKB-KW"/>
</dbReference>
<dbReference type="GO" id="GO:0032259">
    <property type="term" value="P:methylation"/>
    <property type="evidence" value="ECO:0007669"/>
    <property type="project" value="UniProtKB-KW"/>
</dbReference>
<evidence type="ECO:0000256" key="5">
    <source>
        <dbReference type="ARBA" id="ARBA00022679"/>
    </source>
</evidence>
<feature type="domain" description="PPM-type phosphatase" evidence="13">
    <location>
        <begin position="85"/>
        <end position="930"/>
    </location>
</feature>
<dbReference type="InterPro" id="IPR029063">
    <property type="entry name" value="SAM-dependent_MTases_sf"/>
</dbReference>
<feature type="region of interest" description="Disordered" evidence="12">
    <location>
        <begin position="151"/>
        <end position="195"/>
    </location>
</feature>
<dbReference type="Gene3D" id="2.30.130.10">
    <property type="entry name" value="PUA domain"/>
    <property type="match status" value="1"/>
</dbReference>
<accession>A0A9P1BG78</accession>
<dbReference type="Gene3D" id="3.40.50.150">
    <property type="entry name" value="Vaccinia Virus protein VP39"/>
    <property type="match status" value="1"/>
</dbReference>
<dbReference type="EMBL" id="CAMXCT010000037">
    <property type="protein sequence ID" value="CAI3972842.1"/>
    <property type="molecule type" value="Genomic_DNA"/>
</dbReference>
<dbReference type="EMBL" id="CAMXCT030000037">
    <property type="protein sequence ID" value="CAL4760154.1"/>
    <property type="molecule type" value="Genomic_DNA"/>
</dbReference>
<name>A0A9P1BG78_9DINO</name>
<dbReference type="InterPro" id="IPR001932">
    <property type="entry name" value="PPM-type_phosphatase-like_dom"/>
</dbReference>
<dbReference type="SUPFAM" id="SSF81606">
    <property type="entry name" value="PP2C-like"/>
    <property type="match status" value="2"/>
</dbReference>
<dbReference type="SMART" id="SM00332">
    <property type="entry name" value="PP2Cc"/>
    <property type="match status" value="1"/>
</dbReference>
<keyword evidence="6" id="KW-0949">S-adenosyl-L-methionine</keyword>
<keyword evidence="4" id="KW-0489">Methyltransferase</keyword>
<dbReference type="Pfam" id="PF00481">
    <property type="entry name" value="PP2C"/>
    <property type="match status" value="2"/>
</dbReference>
<dbReference type="CDD" id="cd21153">
    <property type="entry name" value="PUA_RlmI"/>
    <property type="match status" value="1"/>
</dbReference>
<comment type="caution">
    <text evidence="14">The sequence shown here is derived from an EMBL/GenBank/DDBJ whole genome shotgun (WGS) entry which is preliminary data.</text>
</comment>
<dbReference type="GO" id="GO:0008168">
    <property type="term" value="F:methyltransferase activity"/>
    <property type="evidence" value="ECO:0007669"/>
    <property type="project" value="UniProtKB-KW"/>
</dbReference>
<evidence type="ECO:0000259" key="13">
    <source>
        <dbReference type="PROSITE" id="PS51746"/>
    </source>
</evidence>
<keyword evidence="16" id="KW-1185">Reference proteome</keyword>
<dbReference type="GO" id="GO:0005737">
    <property type="term" value="C:cytoplasm"/>
    <property type="evidence" value="ECO:0007669"/>
    <property type="project" value="UniProtKB-SubCell"/>
</dbReference>
<dbReference type="Gene3D" id="3.60.40.10">
    <property type="entry name" value="PPM-type phosphatase domain"/>
    <property type="match status" value="2"/>
</dbReference>
<dbReference type="SUPFAM" id="SSF88697">
    <property type="entry name" value="PUA domain-like"/>
    <property type="match status" value="1"/>
</dbReference>
<evidence type="ECO:0000313" key="15">
    <source>
        <dbReference type="EMBL" id="CAL4760154.1"/>
    </source>
</evidence>
<feature type="region of interest" description="Disordered" evidence="12">
    <location>
        <begin position="244"/>
        <end position="264"/>
    </location>
</feature>
<dbReference type="Pfam" id="PF10672">
    <property type="entry name" value="Methyltrans_SAM"/>
    <property type="match status" value="1"/>
</dbReference>
<evidence type="ECO:0000256" key="7">
    <source>
        <dbReference type="ARBA" id="ARBA00022723"/>
    </source>
</evidence>
<dbReference type="InterPro" id="IPR015947">
    <property type="entry name" value="PUA-like_sf"/>
</dbReference>
<dbReference type="CDD" id="cd02440">
    <property type="entry name" value="AdoMet_MTases"/>
    <property type="match status" value="1"/>
</dbReference>
<gene>
    <name evidence="14" type="ORF">C1SCF055_LOCUS1386</name>
</gene>
<keyword evidence="3" id="KW-0963">Cytoplasm</keyword>
<evidence type="ECO:0000256" key="1">
    <source>
        <dbReference type="ARBA" id="ARBA00004170"/>
    </source>
</evidence>
<dbReference type="InterPro" id="IPR036974">
    <property type="entry name" value="PUA_sf"/>
</dbReference>
<dbReference type="PANTHER" id="PTHR42873">
    <property type="entry name" value="RIBOSOMAL RNA LARGE SUBUNIT METHYLTRANSFERASE"/>
    <property type="match status" value="1"/>
</dbReference>
<dbReference type="Gene3D" id="3.30.750.80">
    <property type="entry name" value="RNA methyltransferase domain (HRMD) like"/>
    <property type="match status" value="1"/>
</dbReference>
<dbReference type="GO" id="GO:0046872">
    <property type="term" value="F:metal ion binding"/>
    <property type="evidence" value="ECO:0007669"/>
    <property type="project" value="UniProtKB-KW"/>
</dbReference>
<protein>
    <recommendedName>
        <fullName evidence="13">PPM-type phosphatase domain-containing protein</fullName>
    </recommendedName>
</protein>
<dbReference type="InterPro" id="IPR041532">
    <property type="entry name" value="RlmI-like_PUA"/>
</dbReference>
<dbReference type="InterPro" id="IPR000222">
    <property type="entry name" value="PP2C_BS"/>
</dbReference>
<sequence>MGHVVWNIVRDLNLFLVVVFMIEQLPVNELFRETFRKIMIAIMIAVMMWRLFGNLFFESSPVGGARVGGPLRQKKTEGGKSQKLEWAVCEMQGWRAAMEDATCIVTSLPEPLAEQALFAVFDGHGGSQVSHIASKEFPKVLQVCANKLQDAETEDEKEPQAELEISGPCTPGSSSRSKPRDDLAKDREEEDKCQLSTNGVEADIALKAEGGLSGKAMCRPSMDLADRTEPRAVSLAVWRRKRRKRRKIVSNQSGGPEKGLGGGNQVGGSVRLALAVTASLAPRSRRRAAELPTVVLRRGREHLLSPLLYDASVERVKGFPSAGDLVEVCDWRGCVLAMGVYNPNSMYRVRVLQRGENRRDLSSILLHRLRVAMATRRLLGLPKAGQDEAYRLVNGEGDGLSGLIVDVYGCIAVVRVAAYWVEKHRRTVEDGIRSIFLEVGVNIRLVWRRSSAHLQQDFPQGLCQSFAEDVEEEVDPHEECEVMESGLRFWVRPAGGQKTGLYLDQRENRRLIRSLVALQDAPRVLDLCCYHGAFALAALAGGASCVTAVDSSAEALQVAARNATLNGFKSSLKLEQGDVAAFMHQAAADKQEYDVVVLDPPKLAPSRRREALAKAERKYMALNEAALRLVAPGGILLTCTCSAAMTQSGRFIRMVKAAAFGAERDLAVLQTSQAAPDHPVSPACPEAAYLTAVLARSLSMSMIAMDAFLRQLGNGLNSQRSGLVPLSSPLGIVARHLEANRQRNAFNLIGSTAIVALVDCRGSQRSVTVANCGDSRAVLCRGGKAIELSEDHKPELESEEQRIRLAGGSVKLIGPCHRIDGWGLNLSRALGDFHYKARADLSAEEQKVIAVPEIRTVQLDDEDEFLVLACDGCFELHSSQDVIDIVNSALRAGVDVKQAAEQLVDKSCSPNLVKTRGKGGDNCSAIVIKFR</sequence>
<comment type="similarity">
    <text evidence="11">Belongs to the PP2C family.</text>
</comment>
<dbReference type="EMBL" id="CAMXCT020000037">
    <property type="protein sequence ID" value="CAL1126217.1"/>
    <property type="molecule type" value="Genomic_DNA"/>
</dbReference>
<comment type="similarity">
    <text evidence="10">Belongs to the methyltransferase superfamily. RlmI family.</text>
</comment>
<reference evidence="14" key="1">
    <citation type="submission" date="2022-10" db="EMBL/GenBank/DDBJ databases">
        <authorList>
            <person name="Chen Y."/>
            <person name="Dougan E. K."/>
            <person name="Chan C."/>
            <person name="Rhodes N."/>
            <person name="Thang M."/>
        </authorList>
    </citation>
    <scope>NUCLEOTIDE SEQUENCE</scope>
</reference>
<keyword evidence="7" id="KW-0479">Metal-binding</keyword>
<keyword evidence="5" id="KW-0808">Transferase</keyword>
<evidence type="ECO:0000256" key="2">
    <source>
        <dbReference type="ARBA" id="ARBA00004496"/>
    </source>
</evidence>
<evidence type="ECO:0000256" key="10">
    <source>
        <dbReference type="ARBA" id="ARBA00038091"/>
    </source>
</evidence>
<evidence type="ECO:0000256" key="11">
    <source>
        <dbReference type="RuleBase" id="RU003465"/>
    </source>
</evidence>
<dbReference type="SUPFAM" id="SSF53335">
    <property type="entry name" value="S-adenosyl-L-methionine-dependent methyltransferases"/>
    <property type="match status" value="1"/>
</dbReference>
<evidence type="ECO:0000256" key="4">
    <source>
        <dbReference type="ARBA" id="ARBA00022603"/>
    </source>
</evidence>